<keyword evidence="2" id="KW-1185">Reference proteome</keyword>
<dbReference type="EMBL" id="JAPDRP010000027">
    <property type="protein sequence ID" value="KAJ9635480.1"/>
    <property type="molecule type" value="Genomic_DNA"/>
</dbReference>
<sequence>MAENKNIVEDRTIRYEHNGNFDRSWRDEQWGQKSLSSEAHEVHMDEKDLGPAAAIKAFPRAILWSLVFSTCVIMEGYDTNLLGNFYAYPSFQIKYGRFVGVTKHTPSGYQLTAAWQAGIGNAAGIGSFFGTLLNGYLVAKYGQRRVVLGALVAMTAFIFLTFFAPNLIVLTVGQVLCGFPWGMLATTAPAYASEVLPTALRTYMTSYTNMCFIIGQLISAGVLKGLSTRTDQWGYRIPFALQWVWPCFLIPLVYLAPESPWYLVRMNRLEEAEKSLRRLQSPKATHIDPMRTLATIVYTNNLEEQLSVGTSYWDCFKGFELRRTEIACVVFAGQILSGICFAYNSSYFFQNVGIGTSATYSLALGGTGLALVGCFVNWFALMPYFGRRTIYVWGMAGMCMVLIIIGILNVWTDRPGVGLTQAVLTLAWTFIFQLSAGQLGWALPAEMGSTRLRQKTICLARNASNLTGVIAGTLQQYFMNPQAWNLRGYTGFVWGGTAFLVFIWSYFRLPETWNRSYHELDVLFAKKVPARKFATTVVDPFDEHETNILAERYSVSDPSRRPSYIPSISARIGDKAELAQRRMSVIADGQQQRKPSIAPAVSDYLRKKSEEVETLMTER</sequence>
<accession>A0ACC2YK20</accession>
<evidence type="ECO:0000313" key="2">
    <source>
        <dbReference type="Proteomes" id="UP001172680"/>
    </source>
</evidence>
<evidence type="ECO:0000313" key="1">
    <source>
        <dbReference type="EMBL" id="KAJ9635480.1"/>
    </source>
</evidence>
<comment type="caution">
    <text evidence="1">The sequence shown here is derived from an EMBL/GenBank/DDBJ whole genome shotgun (WGS) entry which is preliminary data.</text>
</comment>
<gene>
    <name evidence="1" type="ORF">H2199_008483</name>
</gene>
<reference evidence="1" key="1">
    <citation type="submission" date="2022-10" db="EMBL/GenBank/DDBJ databases">
        <title>Culturing micro-colonial fungi from biological soil crusts in the Mojave desert and describing Neophaeococcomyces mojavensis, and introducing the new genera and species Taxawa tesnikishii.</title>
        <authorList>
            <person name="Kurbessoian T."/>
            <person name="Stajich J.E."/>
        </authorList>
    </citation>
    <scope>NUCLEOTIDE SEQUENCE</scope>
    <source>
        <strain evidence="1">JES_115</strain>
    </source>
</reference>
<name>A0ACC2YK20_9PEZI</name>
<protein>
    <submittedName>
        <fullName evidence="1">Uncharacterized protein</fullName>
    </submittedName>
</protein>
<dbReference type="Proteomes" id="UP001172680">
    <property type="component" value="Unassembled WGS sequence"/>
</dbReference>
<organism evidence="1 2">
    <name type="scientific">Coniosporium tulheliwenetii</name>
    <dbReference type="NCBI Taxonomy" id="3383036"/>
    <lineage>
        <taxon>Eukaryota</taxon>
        <taxon>Fungi</taxon>
        <taxon>Dikarya</taxon>
        <taxon>Ascomycota</taxon>
        <taxon>Pezizomycotina</taxon>
        <taxon>Dothideomycetes</taxon>
        <taxon>Dothideomycetes incertae sedis</taxon>
        <taxon>Coniosporium</taxon>
    </lineage>
</organism>
<proteinExistence type="predicted"/>